<reference evidence="2 3" key="1">
    <citation type="submission" date="2019-10" db="EMBL/GenBank/DDBJ databases">
        <title>Streptomyces sp. strain GY16 isolated from leaves of Broussonetia papyrifera.</title>
        <authorList>
            <person name="Mo P."/>
        </authorList>
    </citation>
    <scope>NUCLEOTIDE SEQUENCE [LARGE SCALE GENOMIC DNA]</scope>
    <source>
        <strain evidence="2 3">GY16</strain>
    </source>
</reference>
<dbReference type="EMBL" id="CP045096">
    <property type="protein sequence ID" value="QFQ97421.1"/>
    <property type="molecule type" value="Genomic_DNA"/>
</dbReference>
<organism evidence="2 3">
    <name type="scientific">Streptomyces phaeolivaceus</name>
    <dbReference type="NCBI Taxonomy" id="2653200"/>
    <lineage>
        <taxon>Bacteria</taxon>
        <taxon>Bacillati</taxon>
        <taxon>Actinomycetota</taxon>
        <taxon>Actinomycetes</taxon>
        <taxon>Kitasatosporales</taxon>
        <taxon>Streptomycetaceae</taxon>
        <taxon>Streptomyces</taxon>
    </lineage>
</organism>
<evidence type="ECO:0000256" key="1">
    <source>
        <dbReference type="SAM" id="Coils"/>
    </source>
</evidence>
<evidence type="ECO:0000313" key="3">
    <source>
        <dbReference type="Proteomes" id="UP000327294"/>
    </source>
</evidence>
<dbReference type="AlphaFoldDB" id="A0A5P8K2Q9"/>
<dbReference type="Proteomes" id="UP000327294">
    <property type="component" value="Chromosome"/>
</dbReference>
<feature type="coiled-coil region" evidence="1">
    <location>
        <begin position="63"/>
        <end position="111"/>
    </location>
</feature>
<dbReference type="RefSeq" id="WP_152168897.1">
    <property type="nucleotide sequence ID" value="NZ_CP045096.1"/>
</dbReference>
<keyword evidence="1" id="KW-0175">Coiled coil</keyword>
<accession>A0A5P8K2Q9</accession>
<name>A0A5P8K2Q9_9ACTN</name>
<dbReference type="KEGG" id="sphv:F9278_15745"/>
<keyword evidence="3" id="KW-1185">Reference proteome</keyword>
<sequence>MSAAARVAHAAETIRARWEQRTVESPQVEAAQALEDAGLLMSPEAAARTGHLAATLVARTQDLMTAEARIGELEAERHSTNESLSEAAEQLRVDRDRIAELEAQRAALAERLRAGQQWQRGRNPELVSESYVSPSELRNIFGVKLTAPWDEPDYDPCHPCGCPKRFDRHADGCPAALRAEDVVDLTTLAPAQEANARHNPTFQTIELDLTATKEQWAAWQKALEVDLARTTNRGGLVTSHAKWRGVPVVVRCWFAEGGAE</sequence>
<gene>
    <name evidence="2" type="ORF">F9278_15745</name>
</gene>
<proteinExistence type="predicted"/>
<evidence type="ECO:0000313" key="2">
    <source>
        <dbReference type="EMBL" id="QFQ97421.1"/>
    </source>
</evidence>
<protein>
    <submittedName>
        <fullName evidence="2">Uncharacterized protein</fullName>
    </submittedName>
</protein>